<dbReference type="AlphaFoldDB" id="A0AAE0G299"/>
<dbReference type="Proteomes" id="UP001190700">
    <property type="component" value="Unassembled WGS sequence"/>
</dbReference>
<evidence type="ECO:0000313" key="2">
    <source>
        <dbReference type="Proteomes" id="UP001190700"/>
    </source>
</evidence>
<dbReference type="EMBL" id="LGRX02010494">
    <property type="protein sequence ID" value="KAK3270281.1"/>
    <property type="molecule type" value="Genomic_DNA"/>
</dbReference>
<name>A0AAE0G299_9CHLO</name>
<comment type="caution">
    <text evidence="1">The sequence shown here is derived from an EMBL/GenBank/DDBJ whole genome shotgun (WGS) entry which is preliminary data.</text>
</comment>
<sequence>MANDFTAAKLTEATEEQSAILDLSSIILNLKRQTEHRVAFHKASGEFISFCGNRMCALTEARHWHRDCSNSGKAANAAKYFGMNNMTLGDYENDLGLNRGADSGRAGEQ</sequence>
<gene>
    <name evidence="1" type="ORF">CYMTET_21306</name>
</gene>
<organism evidence="1 2">
    <name type="scientific">Cymbomonas tetramitiformis</name>
    <dbReference type="NCBI Taxonomy" id="36881"/>
    <lineage>
        <taxon>Eukaryota</taxon>
        <taxon>Viridiplantae</taxon>
        <taxon>Chlorophyta</taxon>
        <taxon>Pyramimonadophyceae</taxon>
        <taxon>Pyramimonadales</taxon>
        <taxon>Pyramimonadaceae</taxon>
        <taxon>Cymbomonas</taxon>
    </lineage>
</organism>
<proteinExistence type="predicted"/>
<keyword evidence="2" id="KW-1185">Reference proteome</keyword>
<evidence type="ECO:0000313" key="1">
    <source>
        <dbReference type="EMBL" id="KAK3270281.1"/>
    </source>
</evidence>
<protein>
    <submittedName>
        <fullName evidence="1">Uncharacterized protein</fullName>
    </submittedName>
</protein>
<accession>A0AAE0G299</accession>
<reference evidence="1 2" key="1">
    <citation type="journal article" date="2015" name="Genome Biol. Evol.">
        <title>Comparative Genomics of a Bacterivorous Green Alga Reveals Evolutionary Causalities and Consequences of Phago-Mixotrophic Mode of Nutrition.</title>
        <authorList>
            <person name="Burns J.A."/>
            <person name="Paasch A."/>
            <person name="Narechania A."/>
            <person name="Kim E."/>
        </authorList>
    </citation>
    <scope>NUCLEOTIDE SEQUENCE [LARGE SCALE GENOMIC DNA]</scope>
    <source>
        <strain evidence="1 2">PLY_AMNH</strain>
    </source>
</reference>